<dbReference type="SUPFAM" id="SSF51905">
    <property type="entry name" value="FAD/NAD(P)-binding domain"/>
    <property type="match status" value="1"/>
</dbReference>
<dbReference type="InterPro" id="IPR008255">
    <property type="entry name" value="Pyr_nucl-diS_OxRdtase_2_AS"/>
</dbReference>
<dbReference type="GO" id="GO:0004791">
    <property type="term" value="F:thioredoxin-disulfide reductase (NADPH) activity"/>
    <property type="evidence" value="ECO:0007669"/>
    <property type="project" value="UniProtKB-EC"/>
</dbReference>
<comment type="caution">
    <text evidence="8">The sequence shown here is derived from an EMBL/GenBank/DDBJ whole genome shotgun (WGS) entry which is preliminary data.</text>
</comment>
<accession>A0A842JDX1</accession>
<keyword evidence="4" id="KW-1015">Disulfide bond</keyword>
<sequence>MDEYYDLIVIGGGPAGLAAGIYGGRARLKTLVLEKGNVGGRVYDTREIVNYPSVEHSSGPDLMAKMAEHARAFGADIRQQTVRSVDFSSDDKIVNVRKATYHAKAVVLATGTSPRVLGIPGEKEFAGRGVSYCATCDAEFYQDEDVVVLGSGDQAIEESEFIAKFARSVTIVVVHDEGVLDCNKLAAEQALKNPKLRFLFNSTIAEVYGRDEVEGVKVKDVRTDEARDLPCQGVFFFCGMVPATDFLGDQVPRDPRGWLRTGDDMDLGVGGVFAAGDVRQKYLRQVATAVGDGAAAATAAERYIAEMEQFRADVLESDEPVLLGFWDPGLPGSMEALGELRARNRRLEKPLRFLEFDVNLKRGIASKYGIALNEQNKAQVVRESGRQG</sequence>
<dbReference type="PROSITE" id="PS00573">
    <property type="entry name" value="PYRIDINE_REDOX_2"/>
    <property type="match status" value="1"/>
</dbReference>
<evidence type="ECO:0000256" key="1">
    <source>
        <dbReference type="ARBA" id="ARBA00022630"/>
    </source>
</evidence>
<protein>
    <submittedName>
        <fullName evidence="8">FAD-dependent oxidoreductase</fullName>
    </submittedName>
</protein>
<dbReference type="Gene3D" id="3.50.50.60">
    <property type="entry name" value="FAD/NAD(P)-binding domain"/>
    <property type="match status" value="2"/>
</dbReference>
<dbReference type="PANTHER" id="PTHR48105">
    <property type="entry name" value="THIOREDOXIN REDUCTASE 1-RELATED-RELATED"/>
    <property type="match status" value="1"/>
</dbReference>
<evidence type="ECO:0000256" key="5">
    <source>
        <dbReference type="ARBA" id="ARBA00023284"/>
    </source>
</evidence>
<comment type="catalytic activity">
    <reaction evidence="6">
        <text>[thioredoxin]-dithiol + NADP(+) = [thioredoxin]-disulfide + NADPH + H(+)</text>
        <dbReference type="Rhea" id="RHEA:20345"/>
        <dbReference type="Rhea" id="RHEA-COMP:10698"/>
        <dbReference type="Rhea" id="RHEA-COMP:10700"/>
        <dbReference type="ChEBI" id="CHEBI:15378"/>
        <dbReference type="ChEBI" id="CHEBI:29950"/>
        <dbReference type="ChEBI" id="CHEBI:50058"/>
        <dbReference type="ChEBI" id="CHEBI:57783"/>
        <dbReference type="ChEBI" id="CHEBI:58349"/>
        <dbReference type="EC" id="1.8.1.9"/>
    </reaction>
</comment>
<evidence type="ECO:0000256" key="2">
    <source>
        <dbReference type="ARBA" id="ARBA00022827"/>
    </source>
</evidence>
<dbReference type="EMBL" id="JACMSE010000010">
    <property type="protein sequence ID" value="MBC2890203.1"/>
    <property type="molecule type" value="Genomic_DNA"/>
</dbReference>
<keyword evidence="3" id="KW-0560">Oxidoreductase</keyword>
<gene>
    <name evidence="8" type="ORF">H7313_12765</name>
</gene>
<keyword evidence="9" id="KW-1185">Reference proteome</keyword>
<dbReference type="InterPro" id="IPR036188">
    <property type="entry name" value="FAD/NAD-bd_sf"/>
</dbReference>
<dbReference type="InterPro" id="IPR050097">
    <property type="entry name" value="Ferredoxin-NADP_redctase_2"/>
</dbReference>
<dbReference type="PRINTS" id="PR00469">
    <property type="entry name" value="PNDRDTASEII"/>
</dbReference>
<evidence type="ECO:0000313" key="9">
    <source>
        <dbReference type="Proteomes" id="UP000587396"/>
    </source>
</evidence>
<evidence type="ECO:0000256" key="4">
    <source>
        <dbReference type="ARBA" id="ARBA00023157"/>
    </source>
</evidence>
<proteinExistence type="predicted"/>
<dbReference type="PRINTS" id="PR00368">
    <property type="entry name" value="FADPNR"/>
</dbReference>
<keyword evidence="5" id="KW-0676">Redox-active center</keyword>
<dbReference type="AlphaFoldDB" id="A0A842JDX1"/>
<evidence type="ECO:0000313" key="8">
    <source>
        <dbReference type="EMBL" id="MBC2890203.1"/>
    </source>
</evidence>
<dbReference type="RefSeq" id="WP_185905930.1">
    <property type="nucleotide sequence ID" value="NZ_JACMSE010000010.1"/>
</dbReference>
<evidence type="ECO:0000256" key="6">
    <source>
        <dbReference type="ARBA" id="ARBA00048132"/>
    </source>
</evidence>
<evidence type="ECO:0000256" key="3">
    <source>
        <dbReference type="ARBA" id="ARBA00023002"/>
    </source>
</evidence>
<reference evidence="8 9" key="1">
    <citation type="submission" date="2020-08" db="EMBL/GenBank/DDBJ databases">
        <authorList>
            <person name="Liu C."/>
            <person name="Sun Q."/>
        </authorList>
    </citation>
    <scope>NUCLEOTIDE SEQUENCE [LARGE SCALE GENOMIC DNA]</scope>
    <source>
        <strain evidence="8 9">N22</strain>
    </source>
</reference>
<name>A0A842JDX1_9ACTN</name>
<organism evidence="8 9">
    <name type="scientific">Gordonibacter massiliensis</name>
    <name type="common">ex Traore et al. 2017</name>
    <dbReference type="NCBI Taxonomy" id="1841863"/>
    <lineage>
        <taxon>Bacteria</taxon>
        <taxon>Bacillati</taxon>
        <taxon>Actinomycetota</taxon>
        <taxon>Coriobacteriia</taxon>
        <taxon>Eggerthellales</taxon>
        <taxon>Eggerthellaceae</taxon>
        <taxon>Gordonibacter</taxon>
    </lineage>
</organism>
<dbReference type="InterPro" id="IPR023753">
    <property type="entry name" value="FAD/NAD-binding_dom"/>
</dbReference>
<keyword evidence="1" id="KW-0285">Flavoprotein</keyword>
<dbReference type="Proteomes" id="UP000587396">
    <property type="component" value="Unassembled WGS sequence"/>
</dbReference>
<evidence type="ECO:0000259" key="7">
    <source>
        <dbReference type="Pfam" id="PF07992"/>
    </source>
</evidence>
<feature type="domain" description="FAD/NAD(P)-binding" evidence="7">
    <location>
        <begin position="5"/>
        <end position="293"/>
    </location>
</feature>
<keyword evidence="2" id="KW-0274">FAD</keyword>
<dbReference type="Pfam" id="PF07992">
    <property type="entry name" value="Pyr_redox_2"/>
    <property type="match status" value="1"/>
</dbReference>